<evidence type="ECO:0000256" key="6">
    <source>
        <dbReference type="ARBA" id="ARBA00023163"/>
    </source>
</evidence>
<dbReference type="InterPro" id="IPR036555">
    <property type="entry name" value="NusA_N_sf"/>
</dbReference>
<dbReference type="PANTHER" id="PTHR22648:SF0">
    <property type="entry name" value="TRANSCRIPTION TERMINATION_ANTITERMINATION PROTEIN NUSA"/>
    <property type="match status" value="1"/>
</dbReference>
<dbReference type="CDD" id="cd02134">
    <property type="entry name" value="KH-II_NusA_rpt1"/>
    <property type="match status" value="1"/>
</dbReference>
<dbReference type="SMART" id="SM00316">
    <property type="entry name" value="S1"/>
    <property type="match status" value="1"/>
</dbReference>
<evidence type="ECO:0000259" key="8">
    <source>
        <dbReference type="PROSITE" id="PS50126"/>
    </source>
</evidence>
<organism evidence="9 10">
    <name type="scientific">Arachnia propionica</name>
    <dbReference type="NCBI Taxonomy" id="1750"/>
    <lineage>
        <taxon>Bacteria</taxon>
        <taxon>Bacillati</taxon>
        <taxon>Actinomycetota</taxon>
        <taxon>Actinomycetes</taxon>
        <taxon>Propionibacteriales</taxon>
        <taxon>Propionibacteriaceae</taxon>
        <taxon>Arachnia</taxon>
    </lineage>
</organism>
<evidence type="ECO:0000313" key="10">
    <source>
        <dbReference type="Proteomes" id="UP000280819"/>
    </source>
</evidence>
<keyword evidence="1 7" id="KW-0806">Transcription termination</keyword>
<reference evidence="9 10" key="1">
    <citation type="submission" date="2018-11" db="EMBL/GenBank/DDBJ databases">
        <title>Genomes From Bacteria Associated with the Canine Oral Cavity: a Test Case for Automated Genome-Based Taxonomic Assignment.</title>
        <authorList>
            <person name="Coil D.A."/>
            <person name="Jospin G."/>
            <person name="Darling A.E."/>
            <person name="Wallis C."/>
            <person name="Davis I.J."/>
            <person name="Harris S."/>
            <person name="Eisen J.A."/>
            <person name="Holcombe L.J."/>
            <person name="O'Flynn C."/>
        </authorList>
    </citation>
    <scope>NUCLEOTIDE SEQUENCE [LARGE SCALE GENOMIC DNA]</scope>
    <source>
        <strain evidence="9 10">OH887_COT-365</strain>
    </source>
</reference>
<comment type="subcellular location">
    <subcellularLocation>
        <location evidence="7">Cytoplasm</location>
    </subcellularLocation>
</comment>
<comment type="subunit">
    <text evidence="7">Monomer. Binds directly to the core enzyme of the DNA-dependent RNA polymerase and to nascent RNA.</text>
</comment>
<keyword evidence="5 7" id="KW-0805">Transcription regulation</keyword>
<sequence length="322" mass="35575">MDIDMAALRIIERDKEIPMDYLVKTLEDALLNAYQKTEHPLKGVKVEVERKSGKVAVLAPEFDDDDNVIGYYDCTPEDFGRVAASTARQVIFQRIREAEDDQKYGHFSGSEGDILTGVIQADRDSRAVRVDLGALEAIMPLAEQVPGEDYSHGRRIRVYVVSVRREARGPQVVVSRTHPNLVRKLFALEVPEIAQGVVEIKEVAREAGHRSKIAVVSHNPDVSAKGACIGPMGQRVRAVTNELNDEKIDIVDWSEDPTKFVAAALSPAKVLSVTVVDRTANTCRAIVPDYQLSLAIGREGQNARLAARLTGWRIDIQPDVTT</sequence>
<comment type="function">
    <text evidence="7">Participates in both transcription termination and antitermination.</text>
</comment>
<evidence type="ECO:0000256" key="1">
    <source>
        <dbReference type="ARBA" id="ARBA00022472"/>
    </source>
</evidence>
<proteinExistence type="inferred from homology"/>
<dbReference type="InterPro" id="IPR009019">
    <property type="entry name" value="KH_sf_prok-type"/>
</dbReference>
<dbReference type="FunFam" id="3.30.300.20:FF:000002">
    <property type="entry name" value="Transcription termination/antitermination protein NusA"/>
    <property type="match status" value="1"/>
</dbReference>
<evidence type="ECO:0000256" key="7">
    <source>
        <dbReference type="HAMAP-Rule" id="MF_00945"/>
    </source>
</evidence>
<feature type="domain" description="S1 motif" evidence="8">
    <location>
        <begin position="112"/>
        <end position="177"/>
    </location>
</feature>
<accession>A0A3P1T1Y1</accession>
<keyword evidence="4 7" id="KW-0694">RNA-binding</keyword>
<dbReference type="InterPro" id="IPR012340">
    <property type="entry name" value="NA-bd_OB-fold"/>
</dbReference>
<dbReference type="Pfam" id="PF26594">
    <property type="entry name" value="KH_NusA_2nd"/>
    <property type="match status" value="1"/>
</dbReference>
<dbReference type="Gene3D" id="3.30.300.20">
    <property type="match status" value="2"/>
</dbReference>
<dbReference type="InterPro" id="IPR003029">
    <property type="entry name" value="S1_domain"/>
</dbReference>
<dbReference type="CDD" id="cd22529">
    <property type="entry name" value="KH-II_NusA_rpt2"/>
    <property type="match status" value="1"/>
</dbReference>
<dbReference type="Gene3D" id="2.40.50.140">
    <property type="entry name" value="Nucleic acid-binding proteins"/>
    <property type="match status" value="1"/>
</dbReference>
<dbReference type="InterPro" id="IPR030842">
    <property type="entry name" value="TF_NusA_bacterial"/>
</dbReference>
<evidence type="ECO:0000313" key="9">
    <source>
        <dbReference type="EMBL" id="RRD03420.1"/>
    </source>
</evidence>
<comment type="caution">
    <text evidence="9">The sequence shown here is derived from an EMBL/GenBank/DDBJ whole genome shotgun (WGS) entry which is preliminary data.</text>
</comment>
<evidence type="ECO:0000256" key="4">
    <source>
        <dbReference type="ARBA" id="ARBA00022884"/>
    </source>
</evidence>
<dbReference type="RefSeq" id="WP_124845816.1">
    <property type="nucleotide sequence ID" value="NZ_JAUNKP010000028.1"/>
</dbReference>
<dbReference type="FunFam" id="3.30.300.20:FF:000005">
    <property type="entry name" value="Transcription termination/antitermination protein NusA"/>
    <property type="match status" value="1"/>
</dbReference>
<dbReference type="GO" id="GO:0003700">
    <property type="term" value="F:DNA-binding transcription factor activity"/>
    <property type="evidence" value="ECO:0007669"/>
    <property type="project" value="InterPro"/>
</dbReference>
<name>A0A3P1T1Y1_9ACTN</name>
<dbReference type="GO" id="GO:0006353">
    <property type="term" value="P:DNA-templated transcription termination"/>
    <property type="evidence" value="ECO:0007669"/>
    <property type="project" value="UniProtKB-UniRule"/>
</dbReference>
<gene>
    <name evidence="7 9" type="primary">nusA</name>
    <name evidence="9" type="ORF">EII34_14115</name>
</gene>
<dbReference type="InterPro" id="IPR025249">
    <property type="entry name" value="TF_NusA_KH_1st"/>
</dbReference>
<dbReference type="GO" id="GO:0005829">
    <property type="term" value="C:cytosol"/>
    <property type="evidence" value="ECO:0007669"/>
    <property type="project" value="TreeGrafter"/>
</dbReference>
<dbReference type="InterPro" id="IPR013735">
    <property type="entry name" value="TF_NusA_N"/>
</dbReference>
<dbReference type="PANTHER" id="PTHR22648">
    <property type="entry name" value="TRANSCRIPTION TERMINATION FACTOR NUSA"/>
    <property type="match status" value="1"/>
</dbReference>
<comment type="similarity">
    <text evidence="7">Belongs to the NusA family.</text>
</comment>
<keyword evidence="3 7" id="KW-0889">Transcription antitermination</keyword>
<dbReference type="Pfam" id="PF08529">
    <property type="entry name" value="NusA_N"/>
    <property type="match status" value="2"/>
</dbReference>
<dbReference type="AlphaFoldDB" id="A0A3P1T1Y1"/>
<keyword evidence="2 7" id="KW-0963">Cytoplasm</keyword>
<dbReference type="Pfam" id="PF13184">
    <property type="entry name" value="KH_NusA_1st"/>
    <property type="match status" value="1"/>
</dbReference>
<dbReference type="SUPFAM" id="SSF54814">
    <property type="entry name" value="Prokaryotic type KH domain (KH-domain type II)"/>
    <property type="match status" value="2"/>
</dbReference>
<dbReference type="PROSITE" id="PS50084">
    <property type="entry name" value="KH_TYPE_1"/>
    <property type="match status" value="1"/>
</dbReference>
<dbReference type="GO" id="GO:0003723">
    <property type="term" value="F:RNA binding"/>
    <property type="evidence" value="ECO:0007669"/>
    <property type="project" value="UniProtKB-UniRule"/>
</dbReference>
<dbReference type="EMBL" id="RQZG01000020">
    <property type="protein sequence ID" value="RRD03420.1"/>
    <property type="molecule type" value="Genomic_DNA"/>
</dbReference>
<dbReference type="SUPFAM" id="SSF69705">
    <property type="entry name" value="Transcription factor NusA, N-terminal domain"/>
    <property type="match status" value="1"/>
</dbReference>
<evidence type="ECO:0000256" key="2">
    <source>
        <dbReference type="ARBA" id="ARBA00022490"/>
    </source>
</evidence>
<dbReference type="InterPro" id="IPR058582">
    <property type="entry name" value="KH_NusA_2nd"/>
</dbReference>
<evidence type="ECO:0000256" key="5">
    <source>
        <dbReference type="ARBA" id="ARBA00023015"/>
    </source>
</evidence>
<dbReference type="NCBIfam" id="TIGR01953">
    <property type="entry name" value="NusA"/>
    <property type="match status" value="1"/>
</dbReference>
<dbReference type="InterPro" id="IPR015946">
    <property type="entry name" value="KH_dom-like_a/b"/>
</dbReference>
<dbReference type="SUPFAM" id="SSF50249">
    <property type="entry name" value="Nucleic acid-binding proteins"/>
    <property type="match status" value="1"/>
</dbReference>
<dbReference type="GO" id="GO:0031564">
    <property type="term" value="P:transcription antitermination"/>
    <property type="evidence" value="ECO:0007669"/>
    <property type="project" value="UniProtKB-UniRule"/>
</dbReference>
<dbReference type="Proteomes" id="UP000280819">
    <property type="component" value="Unassembled WGS sequence"/>
</dbReference>
<dbReference type="OrthoDB" id="9807233at2"/>
<protein>
    <recommendedName>
        <fullName evidence="7">Transcription termination/antitermination protein NusA</fullName>
    </recommendedName>
</protein>
<dbReference type="InterPro" id="IPR010213">
    <property type="entry name" value="TF_NusA"/>
</dbReference>
<keyword evidence="6 7" id="KW-0804">Transcription</keyword>
<dbReference type="PROSITE" id="PS50126">
    <property type="entry name" value="S1"/>
    <property type="match status" value="1"/>
</dbReference>
<dbReference type="Gene3D" id="3.30.1480.10">
    <property type="entry name" value="NusA, N-terminal domain"/>
    <property type="match status" value="1"/>
</dbReference>
<dbReference type="HAMAP" id="MF_00945_B">
    <property type="entry name" value="NusA_B"/>
    <property type="match status" value="1"/>
</dbReference>
<evidence type="ECO:0000256" key="3">
    <source>
        <dbReference type="ARBA" id="ARBA00022814"/>
    </source>
</evidence>
<dbReference type="CDD" id="cd04455">
    <property type="entry name" value="S1_NusA"/>
    <property type="match status" value="1"/>
</dbReference>